<reference evidence="1 2" key="1">
    <citation type="journal article" date="2011" name="PLoS ONE">
        <title>Haloquadratum walsbyi: limited diversity in a global pond.</title>
        <authorList>
            <person name="Dyall-Smith M."/>
            <person name="Pfeiffer F."/>
            <person name="Klee K."/>
            <person name="Palm P."/>
            <person name="Gross K."/>
            <person name="Schuster S.C."/>
            <person name="Rampp M."/>
            <person name="Oesterhelt D."/>
        </authorList>
    </citation>
    <scope>NUCLEOTIDE SEQUENCE [LARGE SCALE GENOMIC DNA]</scope>
    <source>
        <strain evidence="2">DSM 16854 / JCM 12705 / C23</strain>
    </source>
</reference>
<protein>
    <submittedName>
        <fullName evidence="1">Uncharacterized protein</fullName>
    </submittedName>
</protein>
<dbReference type="EMBL" id="FR746099">
    <property type="protein sequence ID" value="CCC39248.1"/>
    <property type="molecule type" value="Genomic_DNA"/>
</dbReference>
<dbReference type="GeneID" id="12445920"/>
<dbReference type="OrthoDB" id="306986at2157"/>
<evidence type="ECO:0000313" key="2">
    <source>
        <dbReference type="Proteomes" id="UP000007954"/>
    </source>
</evidence>
<gene>
    <name evidence="1" type="ordered locus">Hqrw_1287</name>
</gene>
<dbReference type="HOGENOM" id="CLU_1615268_0_0_2"/>
<proteinExistence type="predicted"/>
<dbReference type="Proteomes" id="UP000007954">
    <property type="component" value="Chromosome"/>
</dbReference>
<organism evidence="1 2">
    <name type="scientific">Haloquadratum walsbyi (strain DSM 16854 / JCM 12705 / C23)</name>
    <dbReference type="NCBI Taxonomy" id="768065"/>
    <lineage>
        <taxon>Archaea</taxon>
        <taxon>Methanobacteriati</taxon>
        <taxon>Methanobacteriota</taxon>
        <taxon>Stenosarchaea group</taxon>
        <taxon>Halobacteria</taxon>
        <taxon>Halobacteriales</taxon>
        <taxon>Haloferacaceae</taxon>
        <taxon>Haloquadratum</taxon>
    </lineage>
</organism>
<dbReference type="RefSeq" id="WP_014555156.1">
    <property type="nucleotide sequence ID" value="NC_017459.1"/>
</dbReference>
<evidence type="ECO:0000313" key="1">
    <source>
        <dbReference type="EMBL" id="CCC39248.1"/>
    </source>
</evidence>
<dbReference type="KEGG" id="hwc:Hqrw_1287"/>
<name>G0LHL0_HALWC</name>
<dbReference type="AlphaFoldDB" id="G0LHL0"/>
<accession>G0LHL0</accession>
<sequence length="158" mass="17535">MESNQLREAFIRSDTSPSGKWWIDLPVGLSIGGNDESATIDAVCLTSRPQELPEVYPDHTGTAYVFNRNDERVGVDKSDMFDGLRKRDHFTEETVVIVGFESGASSVGSVGELLACRELLSADWNWTVDETVLVSDTDSDHISYVCDELSIRAMRVTE</sequence>